<evidence type="ECO:0000259" key="7">
    <source>
        <dbReference type="PROSITE" id="PS50102"/>
    </source>
</evidence>
<sequence>MDDFKFSVSNSVGPISAVEFQPNTKNSIFCTTPTVTDTVSSQHSAMQDDLLIEKPAAKTQQTVSPSPEINEDNSTKNKEEDHGSGKPNSSSSISLNGKHNDPNNSAQTLQILQGYNATESNINIVSPTNVSQSGVWPSGTMEDGMLQNLAAHGVTVNGTLAFQNYQSSNLYNQLGNQMTGLSQNQGQSSQQRRPITGQHNFSTNVGRPIQNHSPPNLFLTNKGYGAPWPSPQQNPGWVPSPQNQANVSGLTPWNRGRSVPNLNPALQNNYGNLSNRKPSPTFNQQHQMVQISPIKFRRSTSYPGKTMFSQHPTFEITGMDENRDNLLYQDRGIGNINGTGPLDSMRNLEHYLRDLMKGAGDAPESLKVERPVLPANAPLNSPGSRSSPNSQNSDTNERYSRKVFVGGLPPDIDEDEITASFRRFGPLIVDWPHKAESKSYFPPKGYAFLLFQDESSVQQLIEACISDDDKLYLCVSSPTIKDKPVQIRPWRLIDADFVLDASMSLDPRKTVFVGGVPRPLKAVELATIMHRLYGGVCYAGIDTDPELKYPKGAGRVAFSNQQSYIAAISARFVQLQHGDIDKRVEVKPYVLDDQMCDECQGSRCGGKFAPFFCANVTCLQYYCENCWATIHSRQGREFHKPLVKEGADRPRAVPFRWC</sequence>
<feature type="region of interest" description="Disordered" evidence="6">
    <location>
        <begin position="56"/>
        <end position="105"/>
    </location>
</feature>
<evidence type="ECO:0000256" key="3">
    <source>
        <dbReference type="ARBA" id="ARBA00022737"/>
    </source>
</evidence>
<dbReference type="FunFam" id="3.30.70.330:FF:000009">
    <property type="entry name" value="cytoplasmic polyadenylation element-binding protein 2 isoform X1"/>
    <property type="match status" value="1"/>
</dbReference>
<reference evidence="8" key="1">
    <citation type="submission" date="2007-04" db="EMBL/GenBank/DDBJ databases">
        <title>Annotation of Pediculus humanus corporis strain USDA.</title>
        <authorList>
            <person name="Kirkness E."/>
            <person name="Hannick L."/>
            <person name="Hass B."/>
            <person name="Bruggner R."/>
            <person name="Lawson D."/>
            <person name="Bidwell S."/>
            <person name="Joardar V."/>
            <person name="Caler E."/>
            <person name="Walenz B."/>
            <person name="Inman J."/>
            <person name="Schobel S."/>
            <person name="Galinsky K."/>
            <person name="Amedeo P."/>
            <person name="Strausberg R."/>
        </authorList>
    </citation>
    <scope>NUCLEOTIDE SEQUENCE</scope>
    <source>
        <strain evidence="8">USDA</strain>
    </source>
</reference>
<evidence type="ECO:0000256" key="5">
    <source>
        <dbReference type="PROSITE-ProRule" id="PRU00176"/>
    </source>
</evidence>
<dbReference type="GeneID" id="8231778"/>
<evidence type="ECO:0000313" key="9">
    <source>
        <dbReference type="EnsemblMetazoa" id="PHUM335520-PA"/>
    </source>
</evidence>
<feature type="region of interest" description="Disordered" evidence="6">
    <location>
        <begin position="176"/>
        <end position="212"/>
    </location>
</feature>
<dbReference type="InterPro" id="IPR035979">
    <property type="entry name" value="RBD_domain_sf"/>
</dbReference>
<feature type="region of interest" description="Disordered" evidence="6">
    <location>
        <begin position="374"/>
        <end position="400"/>
    </location>
</feature>
<dbReference type="EnsemblMetazoa" id="PHUM335520-RA">
    <property type="protein sequence ID" value="PHUM335520-PA"/>
    <property type="gene ID" value="PHUM335520"/>
</dbReference>
<dbReference type="FunFam" id="3.30.70.330:FF:000008">
    <property type="entry name" value="Cytoplasmic polyadenylation element-binding 2 isoform X2"/>
    <property type="match status" value="1"/>
</dbReference>
<dbReference type="CTD" id="8231778"/>
<dbReference type="PROSITE" id="PS50102">
    <property type="entry name" value="RRM"/>
    <property type="match status" value="2"/>
</dbReference>
<dbReference type="GO" id="GO:0000900">
    <property type="term" value="F:mRNA regulatory element binding translation repressor activity"/>
    <property type="evidence" value="ECO:0007669"/>
    <property type="project" value="TreeGrafter"/>
</dbReference>
<feature type="compositionally biased region" description="Polar residues" evidence="6">
    <location>
        <begin position="197"/>
        <end position="212"/>
    </location>
</feature>
<evidence type="ECO:0000313" key="10">
    <source>
        <dbReference type="Proteomes" id="UP000009046"/>
    </source>
</evidence>
<dbReference type="AlphaFoldDB" id="E0VNK1"/>
<dbReference type="GO" id="GO:0043005">
    <property type="term" value="C:neuron projection"/>
    <property type="evidence" value="ECO:0007669"/>
    <property type="project" value="TreeGrafter"/>
</dbReference>
<dbReference type="VEuPathDB" id="VectorBase:PHUM335520"/>
<feature type="compositionally biased region" description="Basic and acidic residues" evidence="6">
    <location>
        <begin position="73"/>
        <end position="84"/>
    </location>
</feature>
<dbReference type="PANTHER" id="PTHR12566:SF12">
    <property type="entry name" value="TRANSLATIONAL REGULATOR ORB2"/>
    <property type="match status" value="1"/>
</dbReference>
<keyword evidence="4 5" id="KW-0694">RNA-binding</keyword>
<evidence type="ECO:0000256" key="2">
    <source>
        <dbReference type="ARBA" id="ARBA00022490"/>
    </source>
</evidence>
<protein>
    <submittedName>
        <fullName evidence="8 9">Cytoplasmic polyadenylation element binding protein, putative</fullName>
    </submittedName>
</protein>
<keyword evidence="10" id="KW-1185">Reference proteome</keyword>
<dbReference type="InterPro" id="IPR012677">
    <property type="entry name" value="Nucleotide-bd_a/b_plait_sf"/>
</dbReference>
<keyword evidence="2" id="KW-0963">Cytoplasm</keyword>
<evidence type="ECO:0000256" key="6">
    <source>
        <dbReference type="SAM" id="MobiDB-lite"/>
    </source>
</evidence>
<dbReference type="InParanoid" id="E0VNK1"/>
<evidence type="ECO:0000313" key="8">
    <source>
        <dbReference type="EMBL" id="EEB14957.1"/>
    </source>
</evidence>
<dbReference type="GO" id="GO:0003730">
    <property type="term" value="F:mRNA 3'-UTR binding"/>
    <property type="evidence" value="ECO:0007669"/>
    <property type="project" value="InterPro"/>
</dbReference>
<gene>
    <name evidence="9" type="primary">8231778</name>
    <name evidence="8" type="ORF">Phum_PHUM335520</name>
</gene>
<dbReference type="PANTHER" id="PTHR12566">
    <property type="entry name" value="CYTOPLASMIC POLYADENYLATION ELEMENT BINDING PROTEIN CPEB"/>
    <property type="match status" value="1"/>
</dbReference>
<name>E0VNK1_PEDHC</name>
<dbReference type="Pfam" id="PF16366">
    <property type="entry name" value="CEBP_ZZ"/>
    <property type="match status" value="1"/>
</dbReference>
<dbReference type="GO" id="GO:2000766">
    <property type="term" value="P:negative regulation of cytoplasmic translation"/>
    <property type="evidence" value="ECO:0007669"/>
    <property type="project" value="TreeGrafter"/>
</dbReference>
<dbReference type="OMA" id="SMRTLEH"/>
<evidence type="ECO:0000256" key="1">
    <source>
        <dbReference type="ARBA" id="ARBA00004496"/>
    </source>
</evidence>
<feature type="compositionally biased region" description="Low complexity" evidence="6">
    <location>
        <begin position="182"/>
        <end position="191"/>
    </location>
</feature>
<dbReference type="EMBL" id="AAZO01003904">
    <property type="status" value="NOT_ANNOTATED_CDS"/>
    <property type="molecule type" value="Genomic_DNA"/>
</dbReference>
<dbReference type="GO" id="GO:0008135">
    <property type="term" value="F:translation factor activity, RNA binding"/>
    <property type="evidence" value="ECO:0007669"/>
    <property type="project" value="TreeGrafter"/>
</dbReference>
<proteinExistence type="predicted"/>
<dbReference type="Gene3D" id="3.30.70.330">
    <property type="match status" value="2"/>
</dbReference>
<dbReference type="eggNOG" id="KOG0129">
    <property type="taxonomic scope" value="Eukaryota"/>
</dbReference>
<dbReference type="SUPFAM" id="SSF54928">
    <property type="entry name" value="RNA-binding domain, RBD"/>
    <property type="match status" value="1"/>
</dbReference>
<dbReference type="RefSeq" id="XP_002427695.1">
    <property type="nucleotide sequence ID" value="XM_002427650.1"/>
</dbReference>
<feature type="domain" description="RRM" evidence="7">
    <location>
        <begin position="401"/>
        <end position="492"/>
    </location>
</feature>
<accession>E0VNK1</accession>
<dbReference type="Pfam" id="PF16367">
    <property type="entry name" value="RRM_7"/>
    <property type="match status" value="1"/>
</dbReference>
<comment type="subcellular location">
    <subcellularLocation>
        <location evidence="1">Cytoplasm</location>
    </subcellularLocation>
</comment>
<dbReference type="FunFam" id="4.10.640.40:FF:000001">
    <property type="entry name" value="Cytoplasmic polyadenylation element-binding 2 isoform X2"/>
    <property type="match status" value="1"/>
</dbReference>
<feature type="compositionally biased region" description="Polar residues" evidence="6">
    <location>
        <begin position="58"/>
        <end position="67"/>
    </location>
</feature>
<dbReference type="Proteomes" id="UP000009046">
    <property type="component" value="Unassembled WGS sequence"/>
</dbReference>
<feature type="domain" description="RRM" evidence="7">
    <location>
        <begin position="509"/>
        <end position="587"/>
    </location>
</feature>
<feature type="compositionally biased region" description="Polar residues" evidence="6">
    <location>
        <begin position="378"/>
        <end position="394"/>
    </location>
</feature>
<evidence type="ECO:0000256" key="4">
    <source>
        <dbReference type="ARBA" id="ARBA00022884"/>
    </source>
</evidence>
<organism>
    <name type="scientific">Pediculus humanus subsp. corporis</name>
    <name type="common">Body louse</name>
    <dbReference type="NCBI Taxonomy" id="121224"/>
    <lineage>
        <taxon>Eukaryota</taxon>
        <taxon>Metazoa</taxon>
        <taxon>Ecdysozoa</taxon>
        <taxon>Arthropoda</taxon>
        <taxon>Hexapoda</taxon>
        <taxon>Insecta</taxon>
        <taxon>Pterygota</taxon>
        <taxon>Neoptera</taxon>
        <taxon>Paraneoptera</taxon>
        <taxon>Psocodea</taxon>
        <taxon>Troctomorpha</taxon>
        <taxon>Phthiraptera</taxon>
        <taxon>Anoplura</taxon>
        <taxon>Pediculidae</taxon>
        <taxon>Pediculus</taxon>
    </lineage>
</organism>
<dbReference type="InterPro" id="IPR038446">
    <property type="entry name" value="CEBP_ZZ_sf"/>
</dbReference>
<reference evidence="9" key="3">
    <citation type="submission" date="2021-02" db="UniProtKB">
        <authorList>
            <consortium name="EnsemblMetazoa"/>
        </authorList>
    </citation>
    <scope>IDENTIFICATION</scope>
    <source>
        <strain evidence="9">USDA</strain>
    </source>
</reference>
<dbReference type="STRING" id="121224.E0VNK1"/>
<dbReference type="EMBL" id="DS235339">
    <property type="protein sequence ID" value="EEB14957.1"/>
    <property type="molecule type" value="Genomic_DNA"/>
</dbReference>
<keyword evidence="3" id="KW-0677">Repeat</keyword>
<reference evidence="8" key="2">
    <citation type="submission" date="2007-04" db="EMBL/GenBank/DDBJ databases">
        <title>The genome of the human body louse.</title>
        <authorList>
            <consortium name="The Human Body Louse Genome Consortium"/>
            <person name="Kirkness E."/>
            <person name="Walenz B."/>
            <person name="Hass B."/>
            <person name="Bruggner R."/>
            <person name="Strausberg R."/>
        </authorList>
    </citation>
    <scope>NUCLEOTIDE SEQUENCE</scope>
    <source>
        <strain evidence="8">USDA</strain>
    </source>
</reference>
<dbReference type="GO" id="GO:0005634">
    <property type="term" value="C:nucleus"/>
    <property type="evidence" value="ECO:0007669"/>
    <property type="project" value="TreeGrafter"/>
</dbReference>
<dbReference type="HOGENOM" id="CLU_014948_2_1_1"/>
<dbReference type="GO" id="GO:0007283">
    <property type="term" value="P:spermatogenesis"/>
    <property type="evidence" value="ECO:0007669"/>
    <property type="project" value="UniProtKB-ARBA"/>
</dbReference>
<dbReference type="GO" id="GO:0005737">
    <property type="term" value="C:cytoplasm"/>
    <property type="evidence" value="ECO:0007669"/>
    <property type="project" value="UniProtKB-SubCell"/>
</dbReference>
<dbReference type="GO" id="GO:0045202">
    <property type="term" value="C:synapse"/>
    <property type="evidence" value="ECO:0007669"/>
    <property type="project" value="TreeGrafter"/>
</dbReference>
<dbReference type="Gene3D" id="4.10.640.40">
    <property type="entry name" value="Cytoplasmic polyadenylation element-binding protein, ZZ domain"/>
    <property type="match status" value="1"/>
</dbReference>
<dbReference type="KEGG" id="phu:Phum_PHUM335520"/>
<dbReference type="SMART" id="SM00360">
    <property type="entry name" value="RRM"/>
    <property type="match status" value="2"/>
</dbReference>
<dbReference type="InterPro" id="IPR032296">
    <property type="entry name" value="CEBP_ZZ"/>
</dbReference>
<dbReference type="InterPro" id="IPR000504">
    <property type="entry name" value="RRM_dom"/>
</dbReference>
<dbReference type="GO" id="GO:0043022">
    <property type="term" value="F:ribosome binding"/>
    <property type="evidence" value="ECO:0007669"/>
    <property type="project" value="TreeGrafter"/>
</dbReference>
<dbReference type="OrthoDB" id="10033548at2759"/>
<dbReference type="EMBL" id="AAZO01003905">
    <property type="status" value="NOT_ANNOTATED_CDS"/>
    <property type="molecule type" value="Genomic_DNA"/>
</dbReference>
<dbReference type="CDD" id="cd12726">
    <property type="entry name" value="RRM2_CPEB2_like"/>
    <property type="match status" value="1"/>
</dbReference>
<dbReference type="CDD" id="cd12724">
    <property type="entry name" value="RRM1_CPEB2_like"/>
    <property type="match status" value="1"/>
</dbReference>
<dbReference type="InterPro" id="IPR034819">
    <property type="entry name" value="CPEB"/>
</dbReference>
<dbReference type="CDD" id="cd19757">
    <property type="entry name" value="Bbox1"/>
    <property type="match status" value="1"/>
</dbReference>